<organism evidence="3 4">
    <name type="scientific">Sedimentitalea todarodis</name>
    <dbReference type="NCBI Taxonomy" id="1631240"/>
    <lineage>
        <taxon>Bacteria</taxon>
        <taxon>Pseudomonadati</taxon>
        <taxon>Pseudomonadota</taxon>
        <taxon>Alphaproteobacteria</taxon>
        <taxon>Rhodobacterales</taxon>
        <taxon>Paracoccaceae</taxon>
        <taxon>Sedimentitalea</taxon>
    </lineage>
</organism>
<dbReference type="InterPro" id="IPR038607">
    <property type="entry name" value="PhoD-like_sf"/>
</dbReference>
<dbReference type="Proteomes" id="UP001255416">
    <property type="component" value="Unassembled WGS sequence"/>
</dbReference>
<reference evidence="4" key="1">
    <citation type="submission" date="2023-05" db="EMBL/GenBank/DDBJ databases">
        <title>Sedimentitalea sp. nov. JM2-8.</title>
        <authorList>
            <person name="Huang J."/>
        </authorList>
    </citation>
    <scope>NUCLEOTIDE SEQUENCE [LARGE SCALE GENOMIC DNA]</scope>
    <source>
        <strain evidence="4">KHS03</strain>
    </source>
</reference>
<gene>
    <name evidence="3" type="ORF">QO231_12095</name>
</gene>
<dbReference type="InterPro" id="IPR018946">
    <property type="entry name" value="PhoD-like_MPP"/>
</dbReference>
<dbReference type="Pfam" id="PF09423">
    <property type="entry name" value="PhoD"/>
    <property type="match status" value="1"/>
</dbReference>
<evidence type="ECO:0000256" key="1">
    <source>
        <dbReference type="SAM" id="MobiDB-lite"/>
    </source>
</evidence>
<feature type="region of interest" description="Disordered" evidence="1">
    <location>
        <begin position="1"/>
        <end position="22"/>
    </location>
</feature>
<evidence type="ECO:0000259" key="2">
    <source>
        <dbReference type="Pfam" id="PF09423"/>
    </source>
</evidence>
<evidence type="ECO:0000313" key="3">
    <source>
        <dbReference type="EMBL" id="MDU9004590.1"/>
    </source>
</evidence>
<name>A0ABU3VEI4_9RHOB</name>
<dbReference type="Gene3D" id="3.60.21.70">
    <property type="entry name" value="PhoD-like phosphatase"/>
    <property type="match status" value="1"/>
</dbReference>
<dbReference type="PANTHER" id="PTHR37031:SF2">
    <property type="entry name" value="PHOD-LIKE PHOSPHATASE METALLOPHOSPHATASE DOMAIN-CONTAINING PROTEIN"/>
    <property type="match status" value="1"/>
</dbReference>
<dbReference type="EMBL" id="JASMWN010000008">
    <property type="protein sequence ID" value="MDU9004590.1"/>
    <property type="molecule type" value="Genomic_DNA"/>
</dbReference>
<proteinExistence type="predicted"/>
<dbReference type="RefSeq" id="WP_316776450.1">
    <property type="nucleotide sequence ID" value="NZ_JASMWN010000008.1"/>
</dbReference>
<evidence type="ECO:0000313" key="4">
    <source>
        <dbReference type="Proteomes" id="UP001255416"/>
    </source>
</evidence>
<protein>
    <submittedName>
        <fullName evidence="3">Alkaline phosphatase D family protein</fullName>
    </submittedName>
</protein>
<keyword evidence="4" id="KW-1185">Reference proteome</keyword>
<accession>A0ABU3VEI4</accession>
<dbReference type="PANTHER" id="PTHR37031">
    <property type="entry name" value="METALLOPHOSPHATASE BINDING DOMAIN PROTEIN"/>
    <property type="match status" value="1"/>
</dbReference>
<feature type="domain" description="PhoD-like phosphatase metallophosphatase" evidence="2">
    <location>
        <begin position="226"/>
        <end position="547"/>
    </location>
</feature>
<dbReference type="InterPro" id="IPR029052">
    <property type="entry name" value="Metallo-depent_PP-like"/>
</dbReference>
<sequence>MSGSASSADAGHPTIAPTPEDGVVESATATLAPVKYPNRLQDIAVVGRTGAWRRTFMLRPKYGGRFLFLLYPSKGMSPENVLTEAVHFPNFNSAPKVLEFRIPPEQRVHHEWDWRLVKTTFADTEDADYEIRDLLQQPGDGMLEGWPAASLALSAANDGALSHLIFETRAAAEGHIRFSEELDTEVSRTIAWSCHQPYEARNGNPAVKGDVREILQWIQSLTEGFDPHRVWALGDTIYSDGTGSLNFVKQVYDKVGWHNNWDLRKDLLSLFRLCYRHHWSFPEMQALMRNYPHIAMWDDHEIRDGYGSATADFKEENKAMKGIASQAAEEYLFSWNTRVRSESGRNIAIDNHYAYVDAPVAAFVFDGRNNRRYGDDVPLPPDIPLFASILIGVTGILATGGAPSAIAAAAGGTAATVAIEKELLELYRWHNPGEVISDQQLDDFRRYCRHIRALPGVRYLLLGNSVPFIYVNDVIEALASELELTATDTGKNVRDDIRDSWHSPGNRRQLLRLIDILRELHTARPDIEIINLSGDIHISNAFAAQPEGFSKPIFQVTSSALTNRPSMSGSVADLLSVDGKLGFLDTGGDFGAVQRLWHEGSFRNFLSIEARETQITLHLHVYNTGDSEPLGKRDRKLIIRPQGGFEIIDG</sequence>
<dbReference type="SUPFAM" id="SSF56300">
    <property type="entry name" value="Metallo-dependent phosphatases"/>
    <property type="match status" value="1"/>
</dbReference>
<comment type="caution">
    <text evidence="3">The sequence shown here is derived from an EMBL/GenBank/DDBJ whole genome shotgun (WGS) entry which is preliminary data.</text>
</comment>